<keyword evidence="6" id="KW-0812">Transmembrane</keyword>
<evidence type="ECO:0000256" key="4">
    <source>
        <dbReference type="ARBA" id="ARBA00022475"/>
    </source>
</evidence>
<evidence type="ECO:0000256" key="9">
    <source>
        <dbReference type="ARBA" id="ARBA00023136"/>
    </source>
</evidence>
<dbReference type="EMBL" id="FNVD01000012">
    <property type="protein sequence ID" value="SEG14655.1"/>
    <property type="molecule type" value="Genomic_DNA"/>
</dbReference>
<accession>A0A1H5XSZ8</accession>
<dbReference type="OrthoDB" id="7864548at2"/>
<evidence type="ECO:0000256" key="6">
    <source>
        <dbReference type="ARBA" id="ARBA00022692"/>
    </source>
</evidence>
<keyword evidence="9 10" id="KW-0472">Membrane</keyword>
<keyword evidence="5 10" id="KW-0145">Chemotaxis</keyword>
<reference evidence="12 13" key="1">
    <citation type="submission" date="2016-10" db="EMBL/GenBank/DDBJ databases">
        <authorList>
            <person name="de Groot N.N."/>
        </authorList>
    </citation>
    <scope>NUCLEOTIDE SEQUENCE [LARGE SCALE GENOMIC DNA]</scope>
    <source>
        <strain evidence="12 13">DSM 23413</strain>
    </source>
</reference>
<organism evidence="12 13">
    <name type="scientific">Jhaorihella thermophila</name>
    <dbReference type="NCBI Taxonomy" id="488547"/>
    <lineage>
        <taxon>Bacteria</taxon>
        <taxon>Pseudomonadati</taxon>
        <taxon>Pseudomonadota</taxon>
        <taxon>Alphaproteobacteria</taxon>
        <taxon>Rhodobacterales</taxon>
        <taxon>Paracoccaceae</taxon>
        <taxon>Jhaorihella</taxon>
    </lineage>
</organism>
<evidence type="ECO:0000256" key="10">
    <source>
        <dbReference type="RuleBase" id="RU364125"/>
    </source>
</evidence>
<evidence type="ECO:0000313" key="13">
    <source>
        <dbReference type="Proteomes" id="UP000236742"/>
    </source>
</evidence>
<keyword evidence="12" id="KW-0966">Cell projection</keyword>
<evidence type="ECO:0000256" key="1">
    <source>
        <dbReference type="ARBA" id="ARBA00002254"/>
    </source>
</evidence>
<dbReference type="GO" id="GO:0005886">
    <property type="term" value="C:plasma membrane"/>
    <property type="evidence" value="ECO:0007669"/>
    <property type="project" value="UniProtKB-SubCell"/>
</dbReference>
<evidence type="ECO:0000256" key="5">
    <source>
        <dbReference type="ARBA" id="ARBA00022500"/>
    </source>
</evidence>
<comment type="similarity">
    <text evidence="3 10">Belongs to the FliL family.</text>
</comment>
<dbReference type="RefSeq" id="WP_104008697.1">
    <property type="nucleotide sequence ID" value="NZ_FNVD01000012.1"/>
</dbReference>
<evidence type="ECO:0000256" key="7">
    <source>
        <dbReference type="ARBA" id="ARBA00022779"/>
    </source>
</evidence>
<protein>
    <recommendedName>
        <fullName evidence="10">Flagellar protein FliL</fullName>
    </recommendedName>
</protein>
<dbReference type="GO" id="GO:0006935">
    <property type="term" value="P:chemotaxis"/>
    <property type="evidence" value="ECO:0007669"/>
    <property type="project" value="UniProtKB-KW"/>
</dbReference>
<feature type="chain" id="PRO_5009289808" description="Flagellar protein FliL" evidence="11">
    <location>
        <begin position="21"/>
        <end position="155"/>
    </location>
</feature>
<evidence type="ECO:0000256" key="3">
    <source>
        <dbReference type="ARBA" id="ARBA00008281"/>
    </source>
</evidence>
<keyword evidence="8" id="KW-1133">Transmembrane helix</keyword>
<keyword evidence="10" id="KW-0997">Cell inner membrane</keyword>
<keyword evidence="7 10" id="KW-0283">Flagellar rotation</keyword>
<proteinExistence type="inferred from homology"/>
<keyword evidence="11" id="KW-0732">Signal</keyword>
<dbReference type="Proteomes" id="UP000236742">
    <property type="component" value="Unassembled WGS sequence"/>
</dbReference>
<feature type="signal peptide" evidence="11">
    <location>
        <begin position="1"/>
        <end position="20"/>
    </location>
</feature>
<dbReference type="InterPro" id="IPR005503">
    <property type="entry name" value="FliL"/>
</dbReference>
<keyword evidence="13" id="KW-1185">Reference proteome</keyword>
<dbReference type="Pfam" id="PF03748">
    <property type="entry name" value="FliL"/>
    <property type="match status" value="1"/>
</dbReference>
<dbReference type="GO" id="GO:0009425">
    <property type="term" value="C:bacterial-type flagellum basal body"/>
    <property type="evidence" value="ECO:0007669"/>
    <property type="project" value="InterPro"/>
</dbReference>
<keyword evidence="12" id="KW-0282">Flagellum</keyword>
<keyword evidence="12" id="KW-0969">Cilium</keyword>
<keyword evidence="4" id="KW-1003">Cell membrane</keyword>
<gene>
    <name evidence="12" type="ORF">SAMN05421751_11269</name>
</gene>
<dbReference type="AlphaFoldDB" id="A0A1H5XSZ8"/>
<evidence type="ECO:0000256" key="2">
    <source>
        <dbReference type="ARBA" id="ARBA00004162"/>
    </source>
</evidence>
<evidence type="ECO:0000256" key="11">
    <source>
        <dbReference type="SAM" id="SignalP"/>
    </source>
</evidence>
<evidence type="ECO:0000256" key="8">
    <source>
        <dbReference type="ARBA" id="ARBA00022989"/>
    </source>
</evidence>
<comment type="subcellular location">
    <subcellularLocation>
        <location evidence="10">Cell inner membrane</location>
    </subcellularLocation>
    <subcellularLocation>
        <location evidence="2">Cell membrane</location>
        <topology evidence="2">Single-pass membrane protein</topology>
    </subcellularLocation>
</comment>
<comment type="function">
    <text evidence="1 10">Controls the rotational direction of flagella during chemotaxis.</text>
</comment>
<evidence type="ECO:0000313" key="12">
    <source>
        <dbReference type="EMBL" id="SEG14655.1"/>
    </source>
</evidence>
<name>A0A1H5XSZ8_9RHOB</name>
<sequence length="155" mass="16911">MIAKLLPILSLLIGTGAGVAAGMFLTDPNPESHEAFVEEVETHADKSAESEFVKLNNQFVVPLVKNDKVAALVVLSLGLEVEQGMAETVYQREPKLRDGFLRVLFDQAVMGTFDGAFTRVERLDALRAALLEEARAQIGDSVRTVLITDIARQDT</sequence>
<dbReference type="GO" id="GO:0071973">
    <property type="term" value="P:bacterial-type flagellum-dependent cell motility"/>
    <property type="evidence" value="ECO:0007669"/>
    <property type="project" value="InterPro"/>
</dbReference>